<dbReference type="AlphaFoldDB" id="A0A1H9RYU4"/>
<proteinExistence type="predicted"/>
<dbReference type="EMBL" id="FOGQ01000003">
    <property type="protein sequence ID" value="SER77565.1"/>
    <property type="molecule type" value="Genomic_DNA"/>
</dbReference>
<dbReference type="InterPro" id="IPR037083">
    <property type="entry name" value="NgoMIV_sf"/>
</dbReference>
<dbReference type="InterPro" id="IPR011335">
    <property type="entry name" value="Restrct_endonuc-II-like"/>
</dbReference>
<dbReference type="SUPFAM" id="SSF52980">
    <property type="entry name" value="Restriction endonuclease-like"/>
    <property type="match status" value="1"/>
</dbReference>
<reference evidence="2" key="1">
    <citation type="submission" date="2016-10" db="EMBL/GenBank/DDBJ databases">
        <authorList>
            <person name="Varghese N."/>
            <person name="Submissions S."/>
        </authorList>
    </citation>
    <scope>NUCLEOTIDE SEQUENCE [LARGE SCALE GENOMIC DNA]</scope>
    <source>
        <strain evidence="2">DSM 20524</strain>
    </source>
</reference>
<evidence type="ECO:0000313" key="2">
    <source>
        <dbReference type="Proteomes" id="UP000198929"/>
    </source>
</evidence>
<dbReference type="CDD" id="cd22340">
    <property type="entry name" value="NgoMIV-like"/>
    <property type="match status" value="1"/>
</dbReference>
<accession>A0A1H9RYU4</accession>
<dbReference type="GO" id="GO:0009307">
    <property type="term" value="P:DNA restriction-modification system"/>
    <property type="evidence" value="ECO:0007669"/>
    <property type="project" value="InterPro"/>
</dbReference>
<protein>
    <submittedName>
        <fullName evidence="1">NgoMIV restriction enzyme</fullName>
    </submittedName>
</protein>
<dbReference type="Pfam" id="PF09015">
    <property type="entry name" value="NgoMIV_restric"/>
    <property type="match status" value="1"/>
</dbReference>
<dbReference type="InterPro" id="IPR015105">
    <property type="entry name" value="NgoMIV"/>
</dbReference>
<sequence length="296" mass="32442">MAAGIITEARQRFHQSLIDNGTLAFTSTGKHGKVASNADKSQRQSVEIAEHLGNQLGVQDADKLTGQTQGKNFEEAVEKFLAQVLEHVGHLRPGTWHVVNVGGSRSIDHLANFEPYRHLAQLEEAIEKTPELLSVLGNSYAISPDLLVTLDAFSDEQLNAVTTLVDKDNSHFCPIRAINHPNSLTTTAFVHAVISCKWTMRSDRSQNTRSETLNLIRNRKGRAPHMVAVTAEPTPSRISSLALGTGDIDMVYHFALDELIVAVTACGDRKATELLKTLVNGNRLRDISDLPLDLLV</sequence>
<organism evidence="1 2">
    <name type="scientific">Corynebacterium cystitidis DSM 20524</name>
    <dbReference type="NCBI Taxonomy" id="1121357"/>
    <lineage>
        <taxon>Bacteria</taxon>
        <taxon>Bacillati</taxon>
        <taxon>Actinomycetota</taxon>
        <taxon>Actinomycetes</taxon>
        <taxon>Mycobacteriales</taxon>
        <taxon>Corynebacteriaceae</taxon>
        <taxon>Corynebacterium</taxon>
    </lineage>
</organism>
<gene>
    <name evidence="1" type="ORF">SAMN05661109_00969</name>
</gene>
<dbReference type="RefSeq" id="WP_092256993.1">
    <property type="nucleotide sequence ID" value="NZ_CP047199.1"/>
</dbReference>
<dbReference type="STRING" id="1121357.SAMN05661109_00969"/>
<dbReference type="GO" id="GO:0009036">
    <property type="term" value="F:type II site-specific deoxyribonuclease activity"/>
    <property type="evidence" value="ECO:0007669"/>
    <property type="project" value="InterPro"/>
</dbReference>
<keyword evidence="2" id="KW-1185">Reference proteome</keyword>
<dbReference type="Proteomes" id="UP000198929">
    <property type="component" value="Unassembled WGS sequence"/>
</dbReference>
<evidence type="ECO:0000313" key="1">
    <source>
        <dbReference type="EMBL" id="SER77565.1"/>
    </source>
</evidence>
<dbReference type="Gene3D" id="3.40.50.10010">
    <property type="entry name" value="Type-2 restriction enzyme NgoMIV"/>
    <property type="match status" value="1"/>
</dbReference>
<name>A0A1H9RYU4_9CORY</name>